<dbReference type="FunFam" id="1.25.40.10:FF:000057">
    <property type="entry name" value="RNA polymerase II associated protein 3"/>
    <property type="match status" value="2"/>
</dbReference>
<keyword evidence="1" id="KW-0677">Repeat</keyword>
<dbReference type="Gene3D" id="1.25.40.10">
    <property type="entry name" value="Tetratricopeptide repeat domain"/>
    <property type="match status" value="2"/>
</dbReference>
<evidence type="ECO:0000313" key="12">
    <source>
        <dbReference type="RefSeq" id="XP_007936095.1"/>
    </source>
</evidence>
<feature type="compositionally biased region" description="Polar residues" evidence="9">
    <location>
        <begin position="435"/>
        <end position="456"/>
    </location>
</feature>
<evidence type="ECO:0000256" key="6">
    <source>
        <dbReference type="ARBA" id="ARBA00065578"/>
    </source>
</evidence>
<dbReference type="CTD" id="79657"/>
<dbReference type="Proteomes" id="UP000694850">
    <property type="component" value="Unplaced"/>
</dbReference>
<comment type="subunit">
    <text evidence="6">Tightly associated with the RNA polymerase II complex. Component of the R2TP complex composed at least of RUVBL1, RUVBL2, RPAP3 and PIHD1. Component of the PAQosome complex which is responsible for the biogenesis of several protein complexes and which consists of R2TP complex members RUVBL1, RUVBL2, RPAP3 and PIH1D1, URI complex members PFDN2, PFDN6, PDRG1, UXT and URI1 as well as ASDURF, POLR2E and DNAAF10/WDR92. Interacts with PIH1D1. Interacts with TSC1 and TSC2. Interacts with PRPF8 and EFTUD2 in a ZNHIT2-dependent manner.</text>
</comment>
<feature type="region of interest" description="Disordered" evidence="9">
    <location>
        <begin position="424"/>
        <end position="456"/>
    </location>
</feature>
<dbReference type="InterPro" id="IPR051966">
    <property type="entry name" value="RPAP3"/>
</dbReference>
<feature type="repeat" description="TPR" evidence="7">
    <location>
        <begin position="350"/>
        <end position="383"/>
    </location>
</feature>
<evidence type="ECO:0000256" key="1">
    <source>
        <dbReference type="ARBA" id="ARBA00022737"/>
    </source>
</evidence>
<evidence type="ECO:0000256" key="8">
    <source>
        <dbReference type="SAM" id="Coils"/>
    </source>
</evidence>
<feature type="coiled-coil region" evidence="8">
    <location>
        <begin position="14"/>
        <end position="41"/>
    </location>
</feature>
<dbReference type="GO" id="GO:0101031">
    <property type="term" value="C:protein folding chaperone complex"/>
    <property type="evidence" value="ECO:0007669"/>
    <property type="project" value="TreeGrafter"/>
</dbReference>
<evidence type="ECO:0000256" key="3">
    <source>
        <dbReference type="ARBA" id="ARBA00038275"/>
    </source>
</evidence>
<feature type="region of interest" description="Disordered" evidence="9">
    <location>
        <begin position="45"/>
        <end position="83"/>
    </location>
</feature>
<dbReference type="InterPro" id="IPR025986">
    <property type="entry name" value="RPAP3-like_C"/>
</dbReference>
<gene>
    <name evidence="12" type="primary">RPAP3</name>
</gene>
<dbReference type="InterPro" id="IPR019734">
    <property type="entry name" value="TPR_rpt"/>
</dbReference>
<evidence type="ECO:0000259" key="10">
    <source>
        <dbReference type="Pfam" id="PF13877"/>
    </source>
</evidence>
<dbReference type="SMART" id="SM00028">
    <property type="entry name" value="TPR"/>
    <property type="match status" value="6"/>
</dbReference>
<proteinExistence type="inferred from homology"/>
<evidence type="ECO:0000256" key="9">
    <source>
        <dbReference type="SAM" id="MobiDB-lite"/>
    </source>
</evidence>
<dbReference type="AlphaFoldDB" id="A0A8B6ZK87"/>
<comment type="function">
    <text evidence="5">Forms an interface between the RNA polymerase II enzyme and chaperone/scaffolding protein, suggesting that it is required to connect RNA polymerase II to regulators of protein complex formation.</text>
</comment>
<evidence type="ECO:0000313" key="11">
    <source>
        <dbReference type="Proteomes" id="UP000694850"/>
    </source>
</evidence>
<dbReference type="GeneID" id="103194494"/>
<sequence length="631" mass="71716">MTSTSKAIELQLQVKQNAEELQDFMRDLEHWEKDIKQKDMELRKQNGVLEESLPPIRNGNFRKKKKGKAKESSKKTKKENTKNRIKSYDYEAWAKLDVDSILDELDKEDSPHDSVSQESESEEDGIHVDSQKALALKEKGNKYFKQGKYDEAIEYYTKGMNADPYNPMLPTNRASAYFRLRKFAVAESDCNLAIALNRDYTKAYARRGAARFALQKLEDAKKDYEKVLELEPSNFEATNELRKINQALTSKENLYPKEADTMVKSTEGEKKQIEEHQHKQHAISEKDMGNGFFKEGKYERAIECYTRGIAADGSNALLPANRAMAYLKIQKYEEAEKDCTQAILLDGSYSKAFARRGTARIFLGKLSEAKQDFETVLLLEPGNKQAITELSKIKKKPLKKVIIEETGNLIQTVDVPDTITAAAAPEGNPNLANVAATTGPASKKNSSQDDLLPTSDSPRAKVLKIEETSNTSALQPQDSLKQEVCQSLSEKISKEVEKTPVQFITTVLPPVPANSFQLESDFRQLKSSPDTLYQYLKQIEPSLYTKLFQKNLDPDVFNQIIKILHDFYIEKEKPSLIFEILQRLSELKRFDMAVMFMSEPEKKIAHALFSHIDKSGLKDKSVEELKKRYGG</sequence>
<keyword evidence="2 7" id="KW-0802">TPR repeat</keyword>
<keyword evidence="8" id="KW-0175">Coiled coil</keyword>
<dbReference type="Pfam" id="PF00515">
    <property type="entry name" value="TPR_1"/>
    <property type="match status" value="2"/>
</dbReference>
<evidence type="ECO:0000256" key="4">
    <source>
        <dbReference type="ARBA" id="ARBA00040133"/>
    </source>
</evidence>
<reference evidence="12" key="1">
    <citation type="submission" date="2025-08" db="UniProtKB">
        <authorList>
            <consortium name="RefSeq"/>
        </authorList>
    </citation>
    <scope>IDENTIFICATION</scope>
</reference>
<keyword evidence="11" id="KW-1185">Reference proteome</keyword>
<dbReference type="PANTHER" id="PTHR46423">
    <property type="entry name" value="RNA POLYMERASE II-ASSOCIATED PROTEIN 3"/>
    <property type="match status" value="1"/>
</dbReference>
<dbReference type="PROSITE" id="PS50293">
    <property type="entry name" value="TPR_REGION"/>
    <property type="match status" value="2"/>
</dbReference>
<dbReference type="OrthoDB" id="629492at2759"/>
<dbReference type="InterPro" id="IPR011990">
    <property type="entry name" value="TPR-like_helical_dom_sf"/>
</dbReference>
<name>A0A8B6ZK87_ORYAF</name>
<dbReference type="PROSITE" id="PS50005">
    <property type="entry name" value="TPR"/>
    <property type="match status" value="4"/>
</dbReference>
<evidence type="ECO:0000256" key="7">
    <source>
        <dbReference type="PROSITE-ProRule" id="PRU00339"/>
    </source>
</evidence>
<evidence type="ECO:0000256" key="2">
    <source>
        <dbReference type="ARBA" id="ARBA00022803"/>
    </source>
</evidence>
<accession>A0A8B6ZK87</accession>
<dbReference type="Pfam" id="PF13877">
    <property type="entry name" value="RPAP3_C"/>
    <property type="match status" value="1"/>
</dbReference>
<dbReference type="RefSeq" id="XP_007936095.1">
    <property type="nucleotide sequence ID" value="XM_007937904.2"/>
</dbReference>
<comment type="similarity">
    <text evidence="3">Belongs to the RPAP3 family.</text>
</comment>
<feature type="region of interest" description="Disordered" evidence="9">
    <location>
        <begin position="106"/>
        <end position="128"/>
    </location>
</feature>
<feature type="domain" description="RNA-polymerase II-associated protein 3-like C-terminal" evidence="10">
    <location>
        <begin position="512"/>
        <end position="602"/>
    </location>
</feature>
<feature type="repeat" description="TPR" evidence="7">
    <location>
        <begin position="282"/>
        <end position="315"/>
    </location>
</feature>
<feature type="repeat" description="TPR" evidence="7">
    <location>
        <begin position="133"/>
        <end position="166"/>
    </location>
</feature>
<dbReference type="PANTHER" id="PTHR46423:SF1">
    <property type="entry name" value="RNA POLYMERASE II-ASSOCIATED PROTEIN 3"/>
    <property type="match status" value="1"/>
</dbReference>
<dbReference type="Pfam" id="PF13432">
    <property type="entry name" value="TPR_16"/>
    <property type="match status" value="1"/>
</dbReference>
<protein>
    <recommendedName>
        <fullName evidence="4">RNA polymerase II-associated protein 3</fullName>
    </recommendedName>
</protein>
<feature type="compositionally biased region" description="Basic and acidic residues" evidence="9">
    <location>
        <begin position="69"/>
        <end position="83"/>
    </location>
</feature>
<dbReference type="SUPFAM" id="SSF48452">
    <property type="entry name" value="TPR-like"/>
    <property type="match status" value="2"/>
</dbReference>
<feature type="repeat" description="TPR" evidence="7">
    <location>
        <begin position="201"/>
        <end position="234"/>
    </location>
</feature>
<evidence type="ECO:0000256" key="5">
    <source>
        <dbReference type="ARBA" id="ARBA00056798"/>
    </source>
</evidence>
<organism evidence="11 12">
    <name type="scientific">Orycteropus afer afer</name>
    <dbReference type="NCBI Taxonomy" id="1230840"/>
    <lineage>
        <taxon>Eukaryota</taxon>
        <taxon>Metazoa</taxon>
        <taxon>Chordata</taxon>
        <taxon>Craniata</taxon>
        <taxon>Vertebrata</taxon>
        <taxon>Euteleostomi</taxon>
        <taxon>Mammalia</taxon>
        <taxon>Eutheria</taxon>
        <taxon>Afrotheria</taxon>
        <taxon>Tubulidentata</taxon>
        <taxon>Orycteropodidae</taxon>
        <taxon>Orycteropus</taxon>
    </lineage>
</organism>